<dbReference type="KEGG" id="bvz:BRAD3257_7401"/>
<protein>
    <submittedName>
        <fullName evidence="1">Uncharacterized protein</fullName>
    </submittedName>
</protein>
<evidence type="ECO:0000313" key="1">
    <source>
        <dbReference type="EMBL" id="SPP98138.1"/>
    </source>
</evidence>
<gene>
    <name evidence="1" type="ORF">BRAD3257_7401</name>
</gene>
<sequence>MRRAGLRHLRLGEKLADHGRRSCADRSTQLAGIVLNSNSALVGLKLVLVSPMMFHPQFITNLIKLSGAEHGRICI</sequence>
<dbReference type="EMBL" id="LS398110">
    <property type="protein sequence ID" value="SPP98138.1"/>
    <property type="molecule type" value="Genomic_DNA"/>
</dbReference>
<dbReference type="AlphaFoldDB" id="A0A2U3Q9R6"/>
<dbReference type="Proteomes" id="UP000246085">
    <property type="component" value="Chromosome BRAD3257"/>
</dbReference>
<evidence type="ECO:0000313" key="2">
    <source>
        <dbReference type="Proteomes" id="UP000246085"/>
    </source>
</evidence>
<organism evidence="1 2">
    <name type="scientific">Bradyrhizobium vignae</name>
    <dbReference type="NCBI Taxonomy" id="1549949"/>
    <lineage>
        <taxon>Bacteria</taxon>
        <taxon>Pseudomonadati</taxon>
        <taxon>Pseudomonadota</taxon>
        <taxon>Alphaproteobacteria</taxon>
        <taxon>Hyphomicrobiales</taxon>
        <taxon>Nitrobacteraceae</taxon>
        <taxon>Bradyrhizobium</taxon>
    </lineage>
</organism>
<name>A0A2U3Q9R6_9BRAD</name>
<reference evidence="1 2" key="1">
    <citation type="submission" date="2018-03" db="EMBL/GenBank/DDBJ databases">
        <authorList>
            <person name="Gully D."/>
        </authorList>
    </citation>
    <scope>NUCLEOTIDE SEQUENCE [LARGE SCALE GENOMIC DNA]</scope>
    <source>
        <strain evidence="1">ORS3257</strain>
    </source>
</reference>
<accession>A0A2U3Q9R6</accession>
<proteinExistence type="predicted"/>